<dbReference type="InterPro" id="IPR039506">
    <property type="entry name" value="SPOB_a"/>
</dbReference>
<evidence type="ECO:0000256" key="1">
    <source>
        <dbReference type="ARBA" id="ARBA00022553"/>
    </source>
</evidence>
<dbReference type="Gene3D" id="1.10.287.130">
    <property type="match status" value="1"/>
</dbReference>
<name>A0ABS7CH29_9BACL</name>
<dbReference type="Proteomes" id="UP001519887">
    <property type="component" value="Unassembled WGS sequence"/>
</dbReference>
<dbReference type="Pfam" id="PF14689">
    <property type="entry name" value="SPOB_a"/>
    <property type="match status" value="1"/>
</dbReference>
<evidence type="ECO:0000256" key="2">
    <source>
        <dbReference type="ARBA" id="ARBA00022679"/>
    </source>
</evidence>
<keyword evidence="4" id="KW-0812">Transmembrane</keyword>
<feature type="domain" description="SpoOB alpha-helical" evidence="5">
    <location>
        <begin position="70"/>
        <end position="119"/>
    </location>
</feature>
<keyword evidence="2" id="KW-0808">Transferase</keyword>
<feature type="transmembrane region" description="Helical" evidence="4">
    <location>
        <begin position="9"/>
        <end position="25"/>
    </location>
</feature>
<proteinExistence type="predicted"/>
<accession>A0ABS7CH29</accession>
<dbReference type="SUPFAM" id="SSF55890">
    <property type="entry name" value="Sporulation response regulatory protein Spo0B"/>
    <property type="match status" value="1"/>
</dbReference>
<dbReference type="EMBL" id="JAHZIK010002103">
    <property type="protein sequence ID" value="MBW7460237.1"/>
    <property type="molecule type" value="Genomic_DNA"/>
</dbReference>
<dbReference type="RefSeq" id="WP_210045659.1">
    <property type="nucleotide sequence ID" value="NZ_JBHLVU010000018.1"/>
</dbReference>
<keyword evidence="1" id="KW-0597">Phosphoprotein</keyword>
<evidence type="ECO:0000256" key="3">
    <source>
        <dbReference type="ARBA" id="ARBA00022777"/>
    </source>
</evidence>
<keyword evidence="4" id="KW-1133">Transmembrane helix</keyword>
<comment type="caution">
    <text evidence="6">The sequence shown here is derived from an EMBL/GenBank/DDBJ whole genome shotgun (WGS) entry which is preliminary data.</text>
</comment>
<feature type="transmembrane region" description="Helical" evidence="4">
    <location>
        <begin position="31"/>
        <end position="50"/>
    </location>
</feature>
<evidence type="ECO:0000259" key="5">
    <source>
        <dbReference type="Pfam" id="PF14689"/>
    </source>
</evidence>
<dbReference type="InterPro" id="IPR016120">
    <property type="entry name" value="Sig_transdc_His_kin_SpoOB"/>
</dbReference>
<organism evidence="6 7">
    <name type="scientific">Paenibacillus sepulcri</name>
    <dbReference type="NCBI Taxonomy" id="359917"/>
    <lineage>
        <taxon>Bacteria</taxon>
        <taxon>Bacillati</taxon>
        <taxon>Bacillota</taxon>
        <taxon>Bacilli</taxon>
        <taxon>Bacillales</taxon>
        <taxon>Paenibacillaceae</taxon>
        <taxon>Paenibacillus</taxon>
    </lineage>
</organism>
<sequence>MNRFNRNKYYAAASLIIPTAAVLAWRFEPWFLAGFVVWFVAAGAVWAWCVRKEFALREARMIHVQQTLSITTLNHHRHDWMNDLQVLYGYIRMQKAEKAVQCVEQIRERMMTESKIAKLGVPSLVTFLQSFRTLTNAVELDIDIEGDLNFMELGIDGHRAAQTMQDIIDAYRLAVKPDSGDAAKLLVDLSLNENTMTASFHYDGGMKDTNEWKHKCKRAMTDSPLRAAGADIEPDNLVLHVELVK</sequence>
<keyword evidence="7" id="KW-1185">Reference proteome</keyword>
<evidence type="ECO:0000313" key="7">
    <source>
        <dbReference type="Proteomes" id="UP001519887"/>
    </source>
</evidence>
<evidence type="ECO:0000256" key="4">
    <source>
        <dbReference type="SAM" id="Phobius"/>
    </source>
</evidence>
<keyword evidence="3" id="KW-0418">Kinase</keyword>
<evidence type="ECO:0000313" key="6">
    <source>
        <dbReference type="EMBL" id="MBW7460237.1"/>
    </source>
</evidence>
<keyword evidence="4" id="KW-0472">Membrane</keyword>
<gene>
    <name evidence="6" type="ORF">K0U00_39860</name>
</gene>
<protein>
    <submittedName>
        <fullName evidence="6">Spo0B domain-containing protein</fullName>
    </submittedName>
</protein>
<reference evidence="6 7" key="1">
    <citation type="submission" date="2021-07" db="EMBL/GenBank/DDBJ databases">
        <title>Paenibacillus radiodurans sp. nov., isolated from the southeastern edge of Tengger Desert.</title>
        <authorList>
            <person name="Zhang G."/>
        </authorList>
    </citation>
    <scope>NUCLEOTIDE SEQUENCE [LARGE SCALE GENOMIC DNA]</scope>
    <source>
        <strain evidence="6 7">CCM 7311</strain>
    </source>
</reference>